<evidence type="ECO:0000313" key="5">
    <source>
        <dbReference type="EMBL" id="ACS79739.1"/>
    </source>
</evidence>
<gene>
    <name evidence="5" type="ordered locus">Desal_1677</name>
</gene>
<dbReference type="KEGG" id="dsa:Desal_1677"/>
<dbReference type="Gene3D" id="2.40.30.170">
    <property type="match status" value="1"/>
</dbReference>
<keyword evidence="4" id="KW-0812">Transmembrane</keyword>
<dbReference type="AlphaFoldDB" id="C6BT35"/>
<protein>
    <submittedName>
        <fullName evidence="5">Uncharacterized protein</fullName>
    </submittedName>
</protein>
<organism evidence="5 6">
    <name type="scientific">Maridesulfovibrio salexigens (strain ATCC 14822 / DSM 2638 / NCIMB 8403 / VKM B-1763)</name>
    <name type="common">Desulfovibrio salexigens</name>
    <dbReference type="NCBI Taxonomy" id="526222"/>
    <lineage>
        <taxon>Bacteria</taxon>
        <taxon>Pseudomonadati</taxon>
        <taxon>Thermodesulfobacteriota</taxon>
        <taxon>Desulfovibrionia</taxon>
        <taxon>Desulfovibrionales</taxon>
        <taxon>Desulfovibrionaceae</taxon>
        <taxon>Maridesulfovibrio</taxon>
    </lineage>
</organism>
<keyword evidence="4" id="KW-0472">Membrane</keyword>
<name>C6BT35_MARSD</name>
<dbReference type="InterPro" id="IPR029016">
    <property type="entry name" value="GAF-like_dom_sf"/>
</dbReference>
<evidence type="ECO:0000256" key="1">
    <source>
        <dbReference type="ARBA" id="ARBA00004196"/>
    </source>
</evidence>
<dbReference type="PANTHER" id="PTHR32347:SF23">
    <property type="entry name" value="BLL5650 PROTEIN"/>
    <property type="match status" value="1"/>
</dbReference>
<dbReference type="SUPFAM" id="SSF55781">
    <property type="entry name" value="GAF domain-like"/>
    <property type="match status" value="1"/>
</dbReference>
<evidence type="ECO:0000256" key="4">
    <source>
        <dbReference type="SAM" id="Phobius"/>
    </source>
</evidence>
<dbReference type="InterPro" id="IPR050465">
    <property type="entry name" value="UPF0194_transport"/>
</dbReference>
<dbReference type="STRING" id="526222.Desal_1677"/>
<keyword evidence="6" id="KW-1185">Reference proteome</keyword>
<evidence type="ECO:0000256" key="2">
    <source>
        <dbReference type="ARBA" id="ARBA00023054"/>
    </source>
</evidence>
<dbReference type="Gene3D" id="3.30.450.40">
    <property type="match status" value="1"/>
</dbReference>
<dbReference type="eggNOG" id="COG0845">
    <property type="taxonomic scope" value="Bacteria"/>
</dbReference>
<evidence type="ECO:0000313" key="6">
    <source>
        <dbReference type="Proteomes" id="UP000002601"/>
    </source>
</evidence>
<keyword evidence="2 3" id="KW-0175">Coiled coil</keyword>
<reference evidence="5 6" key="1">
    <citation type="submission" date="2009-06" db="EMBL/GenBank/DDBJ databases">
        <title>Complete sequence of Desulfovibrio salexigens DSM 2638.</title>
        <authorList>
            <consortium name="US DOE Joint Genome Institute"/>
            <person name="Lucas S."/>
            <person name="Copeland A."/>
            <person name="Lapidus A."/>
            <person name="Glavina del Rio T."/>
            <person name="Tice H."/>
            <person name="Bruce D."/>
            <person name="Goodwin L."/>
            <person name="Pitluck S."/>
            <person name="Munk A.C."/>
            <person name="Brettin T."/>
            <person name="Detter J.C."/>
            <person name="Han C."/>
            <person name="Tapia R."/>
            <person name="Larimer F."/>
            <person name="Land M."/>
            <person name="Hauser L."/>
            <person name="Kyrpides N."/>
            <person name="Anderson I."/>
            <person name="Wall J.D."/>
            <person name="Arkin A.P."/>
            <person name="Dehal P."/>
            <person name="Chivian D."/>
            <person name="Giles B."/>
            <person name="Hazen T.C."/>
        </authorList>
    </citation>
    <scope>NUCLEOTIDE SEQUENCE [LARGE SCALE GENOMIC DNA]</scope>
    <source>
        <strain evidence="6">ATCC 14822 / DSM 2638 / NCIMB 8403 / VKM B-1763</strain>
    </source>
</reference>
<comment type="subcellular location">
    <subcellularLocation>
        <location evidence="1">Cell envelope</location>
    </subcellularLocation>
</comment>
<dbReference type="EMBL" id="CP001649">
    <property type="protein sequence ID" value="ACS79739.1"/>
    <property type="molecule type" value="Genomic_DNA"/>
</dbReference>
<proteinExistence type="predicted"/>
<dbReference type="Gene3D" id="2.40.50.100">
    <property type="match status" value="1"/>
</dbReference>
<dbReference type="OrthoDB" id="9763546at2"/>
<dbReference type="PANTHER" id="PTHR32347">
    <property type="entry name" value="EFFLUX SYSTEM COMPONENT YKNX-RELATED"/>
    <property type="match status" value="1"/>
</dbReference>
<accession>C6BT35</accession>
<dbReference type="Proteomes" id="UP000002601">
    <property type="component" value="Chromosome"/>
</dbReference>
<evidence type="ECO:0000256" key="3">
    <source>
        <dbReference type="SAM" id="Coils"/>
    </source>
</evidence>
<dbReference type="GO" id="GO:0030313">
    <property type="term" value="C:cell envelope"/>
    <property type="evidence" value="ECO:0007669"/>
    <property type="project" value="UniProtKB-SubCell"/>
</dbReference>
<feature type="coiled-coil region" evidence="3">
    <location>
        <begin position="253"/>
        <end position="297"/>
    </location>
</feature>
<feature type="transmembrane region" description="Helical" evidence="4">
    <location>
        <begin position="179"/>
        <end position="198"/>
    </location>
</feature>
<sequence length="451" mass="50930">MSNEQHPAMILHQLSTELLAAENLKQLYFRLLNRSISLCPYKRAVLFKVDGKRANFLAVSGKSGVDAYSEMVEKWESLASSLSGKDKPQLLNEGVFSDQEAQNWKFISDHTNGLSVYWLPIKPWGKTKYVLWFERWEQEEWTERDLQLLSLVGVSAKAAFERLEPETLCRRIRGKFFSWRRFLVATVVLLAVLLSWRVPLRVVAPCEIIPEDPFIVTAPLSGVVSEVLVESGDQVKAGSLLFDYDPRVVMQELKIAQQQVKTLQRTLMNTELKALDSSKAKAELSILECQLEQERIRLKVSEYRASLLDVRAEVNGSIIVDNPDEWRGRPVEVGQKVLMVVDPQNINLRIWLPEADNVNFSNSTEVKVLLNAFPDDSLHARIKYVAQSVSVSPEGVPSIMAEGAFDGQANIGEGKLRMGLKGSAVLYGEKVSVAYWLLRKPWASARRIMGI</sequence>
<keyword evidence="4" id="KW-1133">Transmembrane helix</keyword>
<dbReference type="SUPFAM" id="SSF111369">
    <property type="entry name" value="HlyD-like secretion proteins"/>
    <property type="match status" value="1"/>
</dbReference>
<dbReference type="HOGENOM" id="CLU_049021_0_0_7"/>
<dbReference type="RefSeq" id="WP_015851555.1">
    <property type="nucleotide sequence ID" value="NC_012881.1"/>
</dbReference>